<accession>X0C3G6</accession>
<feature type="non-terminal residue" evidence="1">
    <location>
        <position position="1"/>
    </location>
</feature>
<keyword evidence="2" id="KW-1185">Reference proteome</keyword>
<evidence type="ECO:0000313" key="2">
    <source>
        <dbReference type="Proteomes" id="UP000030663"/>
    </source>
</evidence>
<dbReference type="HOGENOM" id="CLU_3362192_0_0_1"/>
<name>X0C3G6_FUSOX</name>
<dbReference type="AlphaFoldDB" id="X0C3G6"/>
<evidence type="ECO:0000313" key="1">
    <source>
        <dbReference type="EMBL" id="EXK77322.1"/>
    </source>
</evidence>
<reference evidence="1 2" key="1">
    <citation type="submission" date="2011-11" db="EMBL/GenBank/DDBJ databases">
        <title>The Genome Sequence of Fusarium oxysporum PHW815.</title>
        <authorList>
            <consortium name="The Broad Institute Genome Sequencing Platform"/>
            <person name="Ma L.-J."/>
            <person name="Gale L.R."/>
            <person name="Schwartz D.C."/>
            <person name="Zhou S."/>
            <person name="Corby-Kistler H."/>
            <person name="Young S.K."/>
            <person name="Zeng Q."/>
            <person name="Gargeya S."/>
            <person name="Fitzgerald M."/>
            <person name="Haas B."/>
            <person name="Abouelleil A."/>
            <person name="Alvarado L."/>
            <person name="Arachchi H.M."/>
            <person name="Berlin A."/>
            <person name="Brown A."/>
            <person name="Chapman S.B."/>
            <person name="Chen Z."/>
            <person name="Dunbar C."/>
            <person name="Freedman E."/>
            <person name="Gearin G."/>
            <person name="Goldberg J."/>
            <person name="Griggs A."/>
            <person name="Gujja S."/>
            <person name="Heiman D."/>
            <person name="Howarth C."/>
            <person name="Larson L."/>
            <person name="Lui A."/>
            <person name="MacDonald P.J.P."/>
            <person name="Montmayeur A."/>
            <person name="Murphy C."/>
            <person name="Neiman D."/>
            <person name="Pearson M."/>
            <person name="Priest M."/>
            <person name="Roberts A."/>
            <person name="Saif S."/>
            <person name="Shea T."/>
            <person name="Shenoy N."/>
            <person name="Sisk P."/>
            <person name="Stolte C."/>
            <person name="Sykes S."/>
            <person name="Wortman J."/>
            <person name="Nusbaum C."/>
            <person name="Birren B."/>
        </authorList>
    </citation>
    <scope>NUCLEOTIDE SEQUENCE [LARGE SCALE GENOMIC DNA]</scope>
    <source>
        <strain evidence="1 2">54005</strain>
    </source>
</reference>
<protein>
    <submittedName>
        <fullName evidence="1">Uncharacterized protein</fullName>
    </submittedName>
</protein>
<dbReference type="EMBL" id="JH658622">
    <property type="protein sequence ID" value="EXK77322.1"/>
    <property type="molecule type" value="Genomic_DNA"/>
</dbReference>
<proteinExistence type="predicted"/>
<organism evidence="1 2">
    <name type="scientific">Fusarium oxysporum f. sp. raphani 54005</name>
    <dbReference type="NCBI Taxonomy" id="1089458"/>
    <lineage>
        <taxon>Eukaryota</taxon>
        <taxon>Fungi</taxon>
        <taxon>Dikarya</taxon>
        <taxon>Ascomycota</taxon>
        <taxon>Pezizomycotina</taxon>
        <taxon>Sordariomycetes</taxon>
        <taxon>Hypocreomycetidae</taxon>
        <taxon>Hypocreales</taxon>
        <taxon>Nectriaceae</taxon>
        <taxon>Fusarium</taxon>
        <taxon>Fusarium oxysporum species complex</taxon>
    </lineage>
</organism>
<gene>
    <name evidence="1" type="ORF">FOQG_17965</name>
</gene>
<dbReference type="Proteomes" id="UP000030663">
    <property type="component" value="Unassembled WGS sequence"/>
</dbReference>
<sequence>RERKFIKALCLGGLYNKWLKASWWQAKEVLEKTKPL</sequence>